<dbReference type="InterPro" id="IPR006703">
    <property type="entry name" value="G_AIG1"/>
</dbReference>
<dbReference type="SUPFAM" id="SSF52540">
    <property type="entry name" value="P-loop containing nucleoside triphosphate hydrolases"/>
    <property type="match status" value="1"/>
</dbReference>
<comment type="similarity">
    <text evidence="1">Belongs to the TRAFAC class TrmE-Era-EngA-EngB-Septin-like GTPase superfamily. AIG1/Toc34/Toc159-like paraseptin GTPase family. IAN subfamily.</text>
</comment>
<evidence type="ECO:0000259" key="5">
    <source>
        <dbReference type="PROSITE" id="PS51720"/>
    </source>
</evidence>
<sequence length="410" mass="46481">MTSISKNFLLIGKSGVGKTATFNSILNKSEPNISSGPIKPDVQSMVTEEGTNVSAIDGLNVIEIREAADFTEVEKALAYVDGISAFLIIMKFGERFTEADGDVILATKAVFGEGVLSRFGICVFTNGDMFKRQVDSGNENFHTIEEWLDEETGKMKEVYEDCQRRVVLFDNKLKIEDKKQNQRLNLFQKVDSMKTKSNSKYTLKEFEDFDGKEKLIQRKRQKDMAADTQTKIKDFRDRFHKMSKEGLDRQGLIDLQKELEKQLLEKECSPESVHLRVLLDEVKSAIGCGNTKIKSPPQKKYDNGQLDVKTASQNEEFITIQLSTKLLSEIEEAFAKFTKLNEELLKTENVAFELKKEIESMILSFLDLQSKLKDARVKENSVHEEALSNGKHYPTNPKSDQGRSLSCNLL</sequence>
<feature type="compositionally biased region" description="Polar residues" evidence="4">
    <location>
        <begin position="396"/>
        <end position="410"/>
    </location>
</feature>
<dbReference type="PANTHER" id="PTHR10903">
    <property type="entry name" value="GTPASE, IMAP FAMILY MEMBER-RELATED"/>
    <property type="match status" value="1"/>
</dbReference>
<evidence type="ECO:0000313" key="6">
    <source>
        <dbReference type="EMBL" id="CAL1534886.1"/>
    </source>
</evidence>
<evidence type="ECO:0000256" key="1">
    <source>
        <dbReference type="ARBA" id="ARBA00008535"/>
    </source>
</evidence>
<evidence type="ECO:0000256" key="4">
    <source>
        <dbReference type="SAM" id="MobiDB-lite"/>
    </source>
</evidence>
<evidence type="ECO:0000256" key="3">
    <source>
        <dbReference type="ARBA" id="ARBA00023134"/>
    </source>
</evidence>
<proteinExistence type="inferred from homology"/>
<comment type="caution">
    <text evidence="6">The sequence shown here is derived from an EMBL/GenBank/DDBJ whole genome shotgun (WGS) entry which is preliminary data.</text>
</comment>
<dbReference type="Pfam" id="PF04548">
    <property type="entry name" value="AIG1"/>
    <property type="match status" value="1"/>
</dbReference>
<name>A0AAV2HLH2_LYMST</name>
<dbReference type="EMBL" id="CAXITT010000185">
    <property type="protein sequence ID" value="CAL1534886.1"/>
    <property type="molecule type" value="Genomic_DNA"/>
</dbReference>
<evidence type="ECO:0000256" key="2">
    <source>
        <dbReference type="ARBA" id="ARBA00022741"/>
    </source>
</evidence>
<keyword evidence="7" id="KW-1185">Reference proteome</keyword>
<dbReference type="InterPro" id="IPR045058">
    <property type="entry name" value="GIMA/IAN/Toc"/>
</dbReference>
<protein>
    <recommendedName>
        <fullName evidence="5">AIG1-type G domain-containing protein</fullName>
    </recommendedName>
</protein>
<feature type="region of interest" description="Disordered" evidence="4">
    <location>
        <begin position="383"/>
        <end position="410"/>
    </location>
</feature>
<keyword evidence="2" id="KW-0547">Nucleotide-binding</keyword>
<dbReference type="AlphaFoldDB" id="A0AAV2HLH2"/>
<evidence type="ECO:0000313" key="7">
    <source>
        <dbReference type="Proteomes" id="UP001497497"/>
    </source>
</evidence>
<feature type="domain" description="AIG1-type G" evidence="5">
    <location>
        <begin position="3"/>
        <end position="210"/>
    </location>
</feature>
<dbReference type="Proteomes" id="UP001497497">
    <property type="component" value="Unassembled WGS sequence"/>
</dbReference>
<keyword evidence="3" id="KW-0342">GTP-binding</keyword>
<organism evidence="6 7">
    <name type="scientific">Lymnaea stagnalis</name>
    <name type="common">Great pond snail</name>
    <name type="synonym">Helix stagnalis</name>
    <dbReference type="NCBI Taxonomy" id="6523"/>
    <lineage>
        <taxon>Eukaryota</taxon>
        <taxon>Metazoa</taxon>
        <taxon>Spiralia</taxon>
        <taxon>Lophotrochozoa</taxon>
        <taxon>Mollusca</taxon>
        <taxon>Gastropoda</taxon>
        <taxon>Heterobranchia</taxon>
        <taxon>Euthyneura</taxon>
        <taxon>Panpulmonata</taxon>
        <taxon>Hygrophila</taxon>
        <taxon>Lymnaeoidea</taxon>
        <taxon>Lymnaeidae</taxon>
        <taxon>Lymnaea</taxon>
    </lineage>
</organism>
<accession>A0AAV2HLH2</accession>
<gene>
    <name evidence="6" type="ORF">GSLYS_00008846001</name>
</gene>
<dbReference type="PROSITE" id="PS51720">
    <property type="entry name" value="G_AIG1"/>
    <property type="match status" value="1"/>
</dbReference>
<dbReference type="GO" id="GO:0005525">
    <property type="term" value="F:GTP binding"/>
    <property type="evidence" value="ECO:0007669"/>
    <property type="project" value="UniProtKB-KW"/>
</dbReference>
<dbReference type="Gene3D" id="3.40.50.300">
    <property type="entry name" value="P-loop containing nucleotide triphosphate hydrolases"/>
    <property type="match status" value="1"/>
</dbReference>
<reference evidence="6 7" key="1">
    <citation type="submission" date="2024-04" db="EMBL/GenBank/DDBJ databases">
        <authorList>
            <consortium name="Genoscope - CEA"/>
            <person name="William W."/>
        </authorList>
    </citation>
    <scope>NUCLEOTIDE SEQUENCE [LARGE SCALE GENOMIC DNA]</scope>
</reference>
<dbReference type="PANTHER" id="PTHR10903:SF184">
    <property type="entry name" value="GTP-BINDING PROTEIN A"/>
    <property type="match status" value="1"/>
</dbReference>
<dbReference type="InterPro" id="IPR027417">
    <property type="entry name" value="P-loop_NTPase"/>
</dbReference>